<protein>
    <submittedName>
        <fullName evidence="1">Uncharacterized protein</fullName>
    </submittedName>
</protein>
<evidence type="ECO:0000313" key="2">
    <source>
        <dbReference type="Proteomes" id="UP000503349"/>
    </source>
</evidence>
<organism evidence="1 2">
    <name type="scientific">Channa argus</name>
    <name type="common">Northern snakehead</name>
    <name type="synonym">Ophicephalus argus</name>
    <dbReference type="NCBI Taxonomy" id="215402"/>
    <lineage>
        <taxon>Eukaryota</taxon>
        <taxon>Metazoa</taxon>
        <taxon>Chordata</taxon>
        <taxon>Craniata</taxon>
        <taxon>Vertebrata</taxon>
        <taxon>Euteleostomi</taxon>
        <taxon>Actinopterygii</taxon>
        <taxon>Neopterygii</taxon>
        <taxon>Teleostei</taxon>
        <taxon>Neoteleostei</taxon>
        <taxon>Acanthomorphata</taxon>
        <taxon>Anabantaria</taxon>
        <taxon>Anabantiformes</taxon>
        <taxon>Channoidei</taxon>
        <taxon>Channidae</taxon>
        <taxon>Channa</taxon>
    </lineage>
</organism>
<proteinExistence type="predicted"/>
<reference evidence="2" key="2">
    <citation type="submission" date="2019-02" db="EMBL/GenBank/DDBJ databases">
        <title>Opniocepnalus argus Var Kimnra genome.</title>
        <authorList>
            <person name="Zhou C."/>
            <person name="Xiao S."/>
        </authorList>
    </citation>
    <scope>NUCLEOTIDE SEQUENCE [LARGE SCALE GENOMIC DNA]</scope>
</reference>
<sequence length="79" mass="9291">MEHTIITWQWTQSQVPCVVWKKLICIQTHQASSLNISAASHYCFYGGGCYNYRLKPIWFDSCSIYFWPSASRFDEDDMV</sequence>
<reference evidence="1 2" key="1">
    <citation type="submission" date="2019-02" db="EMBL/GenBank/DDBJ databases">
        <title>Opniocepnalus argus genome.</title>
        <authorList>
            <person name="Zhou C."/>
            <person name="Xiao S."/>
        </authorList>
    </citation>
    <scope>NUCLEOTIDE SEQUENCE [LARGE SCALE GENOMIC DNA]</scope>
    <source>
        <strain evidence="1">OARG1902GOOAL</strain>
        <tissue evidence="1">Muscle</tissue>
    </source>
</reference>
<keyword evidence="2" id="KW-1185">Reference proteome</keyword>
<gene>
    <name evidence="1" type="ORF">EXN66_Car003716</name>
</gene>
<dbReference type="AlphaFoldDB" id="A0A6G1PD45"/>
<evidence type="ECO:0000313" key="1">
    <source>
        <dbReference type="EMBL" id="KAF3688044.1"/>
    </source>
</evidence>
<accession>A0A6G1PD45</accession>
<dbReference type="Proteomes" id="UP000503349">
    <property type="component" value="Chromosome 3"/>
</dbReference>
<dbReference type="EMBL" id="CM015714">
    <property type="protein sequence ID" value="KAF3688044.1"/>
    <property type="molecule type" value="Genomic_DNA"/>
</dbReference>
<name>A0A6G1PD45_CHAAH</name>